<evidence type="ECO:0000313" key="2">
    <source>
        <dbReference type="Proteomes" id="UP000301870"/>
    </source>
</evidence>
<feature type="compositionally biased region" description="Basic residues" evidence="1">
    <location>
        <begin position="79"/>
        <end position="89"/>
    </location>
</feature>
<evidence type="ECO:0000313" key="3">
    <source>
        <dbReference type="RefSeq" id="XP_022833106.1"/>
    </source>
</evidence>
<gene>
    <name evidence="3" type="primary">LOC111361012</name>
</gene>
<reference evidence="3" key="1">
    <citation type="submission" date="2025-08" db="UniProtKB">
        <authorList>
            <consortium name="RefSeq"/>
        </authorList>
    </citation>
    <scope>IDENTIFICATION</scope>
    <source>
        <strain evidence="3">Ishihara</strain>
        <tissue evidence="3">Whole body</tissue>
    </source>
</reference>
<keyword evidence="2" id="KW-1185">Reference proteome</keyword>
<accession>A0A9J7EQU0</accession>
<protein>
    <submittedName>
        <fullName evidence="3">Uncharacterized protein LOC111361012 isoform X2</fullName>
    </submittedName>
</protein>
<dbReference type="Proteomes" id="UP000301870">
    <property type="component" value="Chromosome Z"/>
</dbReference>
<proteinExistence type="predicted"/>
<name>A0A9J7EQU0_SPOLT</name>
<dbReference type="GeneID" id="111361012"/>
<dbReference type="AlphaFoldDB" id="A0A9J7EQU0"/>
<evidence type="ECO:0000256" key="1">
    <source>
        <dbReference type="SAM" id="MobiDB-lite"/>
    </source>
</evidence>
<feature type="region of interest" description="Disordered" evidence="1">
    <location>
        <begin position="54"/>
        <end position="99"/>
    </location>
</feature>
<dbReference type="OrthoDB" id="7247196at2759"/>
<organism evidence="2 3">
    <name type="scientific">Spodoptera litura</name>
    <name type="common">Asian cotton leafworm</name>
    <dbReference type="NCBI Taxonomy" id="69820"/>
    <lineage>
        <taxon>Eukaryota</taxon>
        <taxon>Metazoa</taxon>
        <taxon>Ecdysozoa</taxon>
        <taxon>Arthropoda</taxon>
        <taxon>Hexapoda</taxon>
        <taxon>Insecta</taxon>
        <taxon>Pterygota</taxon>
        <taxon>Neoptera</taxon>
        <taxon>Endopterygota</taxon>
        <taxon>Lepidoptera</taxon>
        <taxon>Glossata</taxon>
        <taxon>Ditrysia</taxon>
        <taxon>Noctuoidea</taxon>
        <taxon>Noctuidae</taxon>
        <taxon>Amphipyrinae</taxon>
        <taxon>Spodoptera</taxon>
    </lineage>
</organism>
<sequence>MEPFPQPAETPEVLDAVMQEESTASVSILAMEPILDLPLTSSQNVEHVFIQSTHEPFSDNPTEASRPAQSLVTTTATRSSRRRRGRRQSRQPLMSQEAARRALVQSAQLRAEATVRIAESFERMVQLSDEFKNTLRRIERIIRAAFPSDAEQENSS</sequence>
<feature type="compositionally biased region" description="Polar residues" evidence="1">
    <location>
        <begin position="54"/>
        <end position="77"/>
    </location>
</feature>
<dbReference type="RefSeq" id="XP_022833106.1">
    <property type="nucleotide sequence ID" value="XM_022977338.1"/>
</dbReference>